<dbReference type="Pfam" id="PF03372">
    <property type="entry name" value="Exo_endo_phos"/>
    <property type="match status" value="1"/>
</dbReference>
<proteinExistence type="predicted"/>
<dbReference type="Gramene" id="AET5Gv20187200.9">
    <property type="protein sequence ID" value="AET5Gv20187200.9"/>
    <property type="gene ID" value="AET5Gv20187200"/>
</dbReference>
<evidence type="ECO:0000259" key="1">
    <source>
        <dbReference type="Pfam" id="PF03372"/>
    </source>
</evidence>
<accession>A0A453JTK7</accession>
<name>A0A453JTK7_AEGTS</name>
<dbReference type="PANTHER" id="PTHR35218:SF7">
    <property type="entry name" value="ENDONUCLEASE_EXONUCLEASE_PHOSPHATASE"/>
    <property type="match status" value="1"/>
</dbReference>
<keyword evidence="3" id="KW-1185">Reference proteome</keyword>
<reference evidence="2" key="3">
    <citation type="journal article" date="2017" name="Nature">
        <title>Genome sequence of the progenitor of the wheat D genome Aegilops tauschii.</title>
        <authorList>
            <person name="Luo M.C."/>
            <person name="Gu Y.Q."/>
            <person name="Puiu D."/>
            <person name="Wang H."/>
            <person name="Twardziok S.O."/>
            <person name="Deal K.R."/>
            <person name="Huo N."/>
            <person name="Zhu T."/>
            <person name="Wang L."/>
            <person name="Wang Y."/>
            <person name="McGuire P.E."/>
            <person name="Liu S."/>
            <person name="Long H."/>
            <person name="Ramasamy R.K."/>
            <person name="Rodriguez J.C."/>
            <person name="Van S.L."/>
            <person name="Yuan L."/>
            <person name="Wang Z."/>
            <person name="Xia Z."/>
            <person name="Xiao L."/>
            <person name="Anderson O.D."/>
            <person name="Ouyang S."/>
            <person name="Liang Y."/>
            <person name="Zimin A.V."/>
            <person name="Pertea G."/>
            <person name="Qi P."/>
            <person name="Bennetzen J.L."/>
            <person name="Dai X."/>
            <person name="Dawson M.W."/>
            <person name="Muller H.G."/>
            <person name="Kugler K."/>
            <person name="Rivarola-Duarte L."/>
            <person name="Spannagl M."/>
            <person name="Mayer K.F.X."/>
            <person name="Lu F.H."/>
            <person name="Bevan M.W."/>
            <person name="Leroy P."/>
            <person name="Li P."/>
            <person name="You F.M."/>
            <person name="Sun Q."/>
            <person name="Liu Z."/>
            <person name="Lyons E."/>
            <person name="Wicker T."/>
            <person name="Salzberg S.L."/>
            <person name="Devos K.M."/>
            <person name="Dvorak J."/>
        </authorList>
    </citation>
    <scope>NUCLEOTIDE SEQUENCE [LARGE SCALE GENOMIC DNA]</scope>
    <source>
        <strain evidence="2">cv. AL8/78</strain>
    </source>
</reference>
<organism evidence="2 3">
    <name type="scientific">Aegilops tauschii subsp. strangulata</name>
    <name type="common">Goatgrass</name>
    <dbReference type="NCBI Taxonomy" id="200361"/>
    <lineage>
        <taxon>Eukaryota</taxon>
        <taxon>Viridiplantae</taxon>
        <taxon>Streptophyta</taxon>
        <taxon>Embryophyta</taxon>
        <taxon>Tracheophyta</taxon>
        <taxon>Spermatophyta</taxon>
        <taxon>Magnoliopsida</taxon>
        <taxon>Liliopsida</taxon>
        <taxon>Poales</taxon>
        <taxon>Poaceae</taxon>
        <taxon>BOP clade</taxon>
        <taxon>Pooideae</taxon>
        <taxon>Triticodae</taxon>
        <taxon>Triticeae</taxon>
        <taxon>Triticinae</taxon>
        <taxon>Aegilops</taxon>
    </lineage>
</organism>
<feature type="domain" description="Endonuclease/exonuclease/phosphatase" evidence="1">
    <location>
        <begin position="23"/>
        <end position="235"/>
    </location>
</feature>
<sequence>MTAPPRPSVDLFSMDHEPKILIWNVRGLNARARRTTIRSLVVTANASIVCLQETKMALVCSSTVLEALGSEFNDYVYLPADGTRGGILLAWKSREVAISDPEFTSNTLTTKVSTPSGAGTPWWITVVYGPQLDADKIAFLQELRDVRAACDGPWMLCGDFNLIYRDEDKSNDNLNRRMMGRFRCTINDLALKEVYLNGRRFTWSNEQSPPTLVHLDRVLCTPDWEELHGECHLRCLASVV</sequence>
<reference evidence="2" key="4">
    <citation type="submission" date="2019-03" db="UniProtKB">
        <authorList>
            <consortium name="EnsemblPlants"/>
        </authorList>
    </citation>
    <scope>IDENTIFICATION</scope>
</reference>
<dbReference type="Gene3D" id="3.60.10.10">
    <property type="entry name" value="Endonuclease/exonuclease/phosphatase"/>
    <property type="match status" value="1"/>
</dbReference>
<reference evidence="3" key="1">
    <citation type="journal article" date="2014" name="Science">
        <title>Ancient hybridizations among the ancestral genomes of bread wheat.</title>
        <authorList>
            <consortium name="International Wheat Genome Sequencing Consortium,"/>
            <person name="Marcussen T."/>
            <person name="Sandve S.R."/>
            <person name="Heier L."/>
            <person name="Spannagl M."/>
            <person name="Pfeifer M."/>
            <person name="Jakobsen K.S."/>
            <person name="Wulff B.B."/>
            <person name="Steuernagel B."/>
            <person name="Mayer K.F."/>
            <person name="Olsen O.A."/>
        </authorList>
    </citation>
    <scope>NUCLEOTIDE SEQUENCE [LARGE SCALE GENOMIC DNA]</scope>
    <source>
        <strain evidence="3">cv. AL8/78</strain>
    </source>
</reference>
<dbReference type="AlphaFoldDB" id="A0A453JTK7"/>
<reference evidence="2" key="5">
    <citation type="journal article" date="2021" name="G3 (Bethesda)">
        <title>Aegilops tauschii genome assembly Aet v5.0 features greater sequence contiguity and improved annotation.</title>
        <authorList>
            <person name="Wang L."/>
            <person name="Zhu T."/>
            <person name="Rodriguez J.C."/>
            <person name="Deal K.R."/>
            <person name="Dubcovsky J."/>
            <person name="McGuire P.E."/>
            <person name="Lux T."/>
            <person name="Spannagl M."/>
            <person name="Mayer K.F.X."/>
            <person name="Baldrich P."/>
            <person name="Meyers B.C."/>
            <person name="Huo N."/>
            <person name="Gu Y.Q."/>
            <person name="Zhou H."/>
            <person name="Devos K.M."/>
            <person name="Bennetzen J.L."/>
            <person name="Unver T."/>
            <person name="Budak H."/>
            <person name="Gulick P.J."/>
            <person name="Galiba G."/>
            <person name="Kalapos B."/>
            <person name="Nelson D.R."/>
            <person name="Li P."/>
            <person name="You F.M."/>
            <person name="Luo M.C."/>
            <person name="Dvorak J."/>
        </authorList>
    </citation>
    <scope>NUCLEOTIDE SEQUENCE [LARGE SCALE GENOMIC DNA]</scope>
    <source>
        <strain evidence="2">cv. AL8/78</strain>
    </source>
</reference>
<dbReference type="EnsemblPlants" id="AET5Gv20187200.9">
    <property type="protein sequence ID" value="AET5Gv20187200.9"/>
    <property type="gene ID" value="AET5Gv20187200"/>
</dbReference>
<dbReference type="InterPro" id="IPR005135">
    <property type="entry name" value="Endo/exonuclease/phosphatase"/>
</dbReference>
<evidence type="ECO:0000313" key="3">
    <source>
        <dbReference type="Proteomes" id="UP000015105"/>
    </source>
</evidence>
<dbReference type="PANTHER" id="PTHR35218">
    <property type="entry name" value="RNASE H DOMAIN-CONTAINING PROTEIN"/>
    <property type="match status" value="1"/>
</dbReference>
<protein>
    <recommendedName>
        <fullName evidence="1">Endonuclease/exonuclease/phosphatase domain-containing protein</fullName>
    </recommendedName>
</protein>
<evidence type="ECO:0000313" key="2">
    <source>
        <dbReference type="EnsemblPlants" id="AET5Gv20187200.9"/>
    </source>
</evidence>
<dbReference type="GO" id="GO:0003824">
    <property type="term" value="F:catalytic activity"/>
    <property type="evidence" value="ECO:0007669"/>
    <property type="project" value="InterPro"/>
</dbReference>
<dbReference type="InterPro" id="IPR036691">
    <property type="entry name" value="Endo/exonu/phosph_ase_sf"/>
</dbReference>
<reference evidence="3" key="2">
    <citation type="journal article" date="2017" name="Nat. Plants">
        <title>The Aegilops tauschii genome reveals multiple impacts of transposons.</title>
        <authorList>
            <person name="Zhao G."/>
            <person name="Zou C."/>
            <person name="Li K."/>
            <person name="Wang K."/>
            <person name="Li T."/>
            <person name="Gao L."/>
            <person name="Zhang X."/>
            <person name="Wang H."/>
            <person name="Yang Z."/>
            <person name="Liu X."/>
            <person name="Jiang W."/>
            <person name="Mao L."/>
            <person name="Kong X."/>
            <person name="Jiao Y."/>
            <person name="Jia J."/>
        </authorList>
    </citation>
    <scope>NUCLEOTIDE SEQUENCE [LARGE SCALE GENOMIC DNA]</scope>
    <source>
        <strain evidence="3">cv. AL8/78</strain>
    </source>
</reference>
<dbReference type="Proteomes" id="UP000015105">
    <property type="component" value="Chromosome 5D"/>
</dbReference>
<dbReference type="SUPFAM" id="SSF56219">
    <property type="entry name" value="DNase I-like"/>
    <property type="match status" value="1"/>
</dbReference>